<dbReference type="Gene3D" id="3.30.70.100">
    <property type="match status" value="1"/>
</dbReference>
<gene>
    <name evidence="2" type="ORF">EV378_2894</name>
</gene>
<proteinExistence type="predicted"/>
<protein>
    <submittedName>
        <fullName evidence="2">Antibiotic biosynthesis monooxygenase</fullName>
    </submittedName>
</protein>
<dbReference type="InterPro" id="IPR011008">
    <property type="entry name" value="Dimeric_a/b-barrel"/>
</dbReference>
<organism evidence="2 3">
    <name type="scientific">Pseudonocardia endophytica</name>
    <dbReference type="NCBI Taxonomy" id="401976"/>
    <lineage>
        <taxon>Bacteria</taxon>
        <taxon>Bacillati</taxon>
        <taxon>Actinomycetota</taxon>
        <taxon>Actinomycetes</taxon>
        <taxon>Pseudonocardiales</taxon>
        <taxon>Pseudonocardiaceae</taxon>
        <taxon>Pseudonocardia</taxon>
    </lineage>
</organism>
<accession>A0A4R1I1D4</accession>
<sequence length="105" mass="11111">MTSGGDAGPPHMLIIAGYLVVEPTERDAFVADGTTAVSLARNAPGCLDFAMTADSLDPARVNVFERWETERELLAFRGSGPDSGTAAKILDADVKRYVVASVEDP</sequence>
<keyword evidence="2" id="KW-0503">Monooxygenase</keyword>
<evidence type="ECO:0000313" key="3">
    <source>
        <dbReference type="Proteomes" id="UP000295560"/>
    </source>
</evidence>
<comment type="caution">
    <text evidence="2">The sequence shown here is derived from an EMBL/GenBank/DDBJ whole genome shotgun (WGS) entry which is preliminary data.</text>
</comment>
<dbReference type="AlphaFoldDB" id="A0A4R1I1D4"/>
<keyword evidence="3" id="KW-1185">Reference proteome</keyword>
<dbReference type="Pfam" id="PF03992">
    <property type="entry name" value="ABM"/>
    <property type="match status" value="1"/>
</dbReference>
<dbReference type="EMBL" id="SMFZ01000001">
    <property type="protein sequence ID" value="TCK27040.1"/>
    <property type="molecule type" value="Genomic_DNA"/>
</dbReference>
<dbReference type="Proteomes" id="UP000295560">
    <property type="component" value="Unassembled WGS sequence"/>
</dbReference>
<keyword evidence="2" id="KW-0560">Oxidoreductase</keyword>
<feature type="domain" description="ABM" evidence="1">
    <location>
        <begin position="13"/>
        <end position="102"/>
    </location>
</feature>
<evidence type="ECO:0000313" key="2">
    <source>
        <dbReference type="EMBL" id="TCK27040.1"/>
    </source>
</evidence>
<name>A0A4R1I1D4_PSEEN</name>
<dbReference type="PROSITE" id="PS51725">
    <property type="entry name" value="ABM"/>
    <property type="match status" value="1"/>
</dbReference>
<dbReference type="SUPFAM" id="SSF54909">
    <property type="entry name" value="Dimeric alpha+beta barrel"/>
    <property type="match status" value="1"/>
</dbReference>
<reference evidence="2 3" key="1">
    <citation type="submission" date="2019-03" db="EMBL/GenBank/DDBJ databases">
        <title>Sequencing the genomes of 1000 actinobacteria strains.</title>
        <authorList>
            <person name="Klenk H.-P."/>
        </authorList>
    </citation>
    <scope>NUCLEOTIDE SEQUENCE [LARGE SCALE GENOMIC DNA]</scope>
    <source>
        <strain evidence="2 3">DSM 44969</strain>
    </source>
</reference>
<dbReference type="GO" id="GO:0004497">
    <property type="term" value="F:monooxygenase activity"/>
    <property type="evidence" value="ECO:0007669"/>
    <property type="project" value="UniProtKB-KW"/>
</dbReference>
<evidence type="ECO:0000259" key="1">
    <source>
        <dbReference type="PROSITE" id="PS51725"/>
    </source>
</evidence>
<dbReference type="RefSeq" id="WP_243653454.1">
    <property type="nucleotide sequence ID" value="NZ_SMFZ01000001.1"/>
</dbReference>
<dbReference type="InterPro" id="IPR007138">
    <property type="entry name" value="ABM_dom"/>
</dbReference>